<dbReference type="SUPFAM" id="SSF53335">
    <property type="entry name" value="S-adenosyl-L-methionine-dependent methyltransferases"/>
    <property type="match status" value="1"/>
</dbReference>
<keyword evidence="5" id="KW-0325">Glycoprotein</keyword>
<accession>A0ABR2UP94</accession>
<dbReference type="Pfam" id="PF01915">
    <property type="entry name" value="Glyco_hydro_3_C"/>
    <property type="match status" value="1"/>
</dbReference>
<evidence type="ECO:0000259" key="11">
    <source>
        <dbReference type="PROSITE" id="PS51820"/>
    </source>
</evidence>
<dbReference type="InterPro" id="IPR017853">
    <property type="entry name" value="GH"/>
</dbReference>
<dbReference type="PANTHER" id="PTHR42715:SF27">
    <property type="entry name" value="BETA-GLUCOSIDASE-RELATED"/>
    <property type="match status" value="1"/>
</dbReference>
<sequence>MFNGTPAACLPCGTALAATWDVDLVRRGGELQAAEAIAKGASVILGPTVNMQRSPLGGRGFESFSEDPVLAGFMAAATVAGIQSKGVSATIKHFVCNDQEHERMSQDSRVSERALREIYTLPFQIAQRDSKPWAYMSSYNRVNGTHASENAHLLKEILRDEWGFDGMIMSDWTGTYSTTEAIKAGLDLEMPGPPFVRGKQVNHAILCGKLSEEDINMCARRVLQFIDKLLPLNIPSNAPEKTIDNKETSARLRELASSSIVLLKNDNRVLPFKKDKSIAVIGPNAKIAAYSGGGSASLLPYYAVTPFDAIKSQSSSSVEYTVGYGSYNKLPLLSNMIPEMTMEVYTGPSSDQLRQKIDEIKIVDTNIFLYDYYPQLPTSHKGAWYATIKGQLHPAATGDYEFSISVAGTAKLYVNGKLLVDVATKQTASGSFFGFGTTEVTGTMRLEKNTTYTVEVAFGSLATSLLPGPGAESDQGGGVRIGCSKVMDAEEEVRRAVAIAKSADQVVIISGLNSDWESEGYDRQTLGLPERADNLIRQVVEANSNTAVVIQSGTPVAMPWANSTSAILQAWYGGNETGNGIADVLFGDVNPSARLPLSFPQRLEDTPTFLNYGSERGRTIYGEDVYIGYRWYEKTKKDVLFPFGHGLSYSDFQLSDVSVTASETFDSLVVSVAVHNVGAQSGSEVVQVYVSQRNPSIARPLKELKGFAKASLAVGETKRVEVPISLKYATSFWDENRNAWAMERDTFDVLVGKSSADPAMLSSSFTTSKTQYWNDEQSQPECNNAASNHDSNTEFGKTYHGYNKGAYLLLNDIAEQERLDMKHMACNTAMDGALSWAPIDQPLNVLDVGTGTDIWAIEFAENNPSATVYGTYISLIQPEGVAYLRSTKVVICKSLTNTIFGYLSRVLSTFKRRDNGRQAANSTSRRRPTTQCGREHPVFHRGGLCTPWDKNQGAHHELEINYVFSNLYVTDLPWEADDYEIADKMWAYWATSVKMLDPDKGDSYSSSEELAYWGPNLINETVTQEIGDGWGEMAIASPENVRLLLGYAFLDPDSSAGAFTYDPRHNSHDVRLRKWSHFMLHQTSNSTDYTAINLLSYSKPGLDVPEPEDPNPGAAYLRFQYTLQSTLARALFAHYEANNTWPIQSMALGAETRQLGYIRKGDLLDLGGSEEEFVSFCYICWVRYSDAGSSIWSAFFWSPAQIPSDQDCTPVQISLEAVVK</sequence>
<protein>
    <recommendedName>
        <fullName evidence="9">beta-glucosidase</fullName>
        <ecNumber evidence="9">3.2.1.21</ecNumber>
    </recommendedName>
</protein>
<comment type="catalytic activity">
    <reaction evidence="1 9">
        <text>Hydrolysis of terminal, non-reducing beta-D-glucosyl residues with release of beta-D-glucose.</text>
        <dbReference type="EC" id="3.2.1.21"/>
    </reaction>
</comment>
<dbReference type="InterPro" id="IPR036881">
    <property type="entry name" value="Glyco_hydro_3_C_sf"/>
</dbReference>
<feature type="region of interest" description="Disordered" evidence="10">
    <location>
        <begin position="914"/>
        <end position="933"/>
    </location>
</feature>
<dbReference type="SUPFAM" id="SSF52279">
    <property type="entry name" value="Beta-D-glucan exohydrolase, C-terminal domain"/>
    <property type="match status" value="1"/>
</dbReference>
<dbReference type="InterPro" id="IPR037524">
    <property type="entry name" value="PA14/GLEYA"/>
</dbReference>
<dbReference type="Pfam" id="PF07691">
    <property type="entry name" value="PA14"/>
    <property type="match status" value="1"/>
</dbReference>
<dbReference type="PROSITE" id="PS00775">
    <property type="entry name" value="GLYCOSYL_HYDROL_F3"/>
    <property type="match status" value="1"/>
</dbReference>
<evidence type="ECO:0000313" key="12">
    <source>
        <dbReference type="EMBL" id="KAK9416334.1"/>
    </source>
</evidence>
<reference evidence="12 13" key="1">
    <citation type="journal article" date="2024" name="J. Plant Pathol.">
        <title>Sequence and assembly of the genome of Seiridium unicorne, isolate CBS 538.82, causal agent of cypress canker disease.</title>
        <authorList>
            <person name="Scali E."/>
            <person name="Rocca G.D."/>
            <person name="Danti R."/>
            <person name="Garbelotto M."/>
            <person name="Barberini S."/>
            <person name="Baroncelli R."/>
            <person name="Emiliani G."/>
        </authorList>
    </citation>
    <scope>NUCLEOTIDE SEQUENCE [LARGE SCALE GENOMIC DNA]</scope>
    <source>
        <strain evidence="12 13">BM-138-508</strain>
    </source>
</reference>
<evidence type="ECO:0000256" key="6">
    <source>
        <dbReference type="ARBA" id="ARBA00023277"/>
    </source>
</evidence>
<dbReference type="PRINTS" id="PR00133">
    <property type="entry name" value="GLHYDRLASE3"/>
</dbReference>
<evidence type="ECO:0000256" key="10">
    <source>
        <dbReference type="SAM" id="MobiDB-lite"/>
    </source>
</evidence>
<comment type="pathway">
    <text evidence="2 9">Glycan metabolism; cellulose degradation.</text>
</comment>
<dbReference type="PANTHER" id="PTHR42715">
    <property type="entry name" value="BETA-GLUCOSIDASE"/>
    <property type="match status" value="1"/>
</dbReference>
<comment type="caution">
    <text evidence="12">The sequence shown here is derived from an EMBL/GenBank/DDBJ whole genome shotgun (WGS) entry which is preliminary data.</text>
</comment>
<dbReference type="Gene3D" id="3.40.50.1820">
    <property type="entry name" value="alpha/beta hydrolase"/>
    <property type="match status" value="1"/>
</dbReference>
<comment type="similarity">
    <text evidence="3 9">Belongs to the glycosyl hydrolase 3 family.</text>
</comment>
<dbReference type="Pfam" id="PF00933">
    <property type="entry name" value="Glyco_hydro_3"/>
    <property type="match status" value="1"/>
</dbReference>
<dbReference type="SUPFAM" id="SSF53474">
    <property type="entry name" value="alpha/beta-Hydrolases"/>
    <property type="match status" value="1"/>
</dbReference>
<dbReference type="InterPro" id="IPR050288">
    <property type="entry name" value="Cellulose_deg_GH3"/>
</dbReference>
<gene>
    <name evidence="12" type="ORF">SUNI508_01751</name>
</gene>
<dbReference type="Gene3D" id="3.20.20.300">
    <property type="entry name" value="Glycoside hydrolase, family 3, N-terminal domain"/>
    <property type="match status" value="1"/>
</dbReference>
<dbReference type="InterPro" id="IPR029063">
    <property type="entry name" value="SAM-dependent_MTases_sf"/>
</dbReference>
<keyword evidence="13" id="KW-1185">Reference proteome</keyword>
<dbReference type="InterPro" id="IPR019800">
    <property type="entry name" value="Glyco_hydro_3_AS"/>
</dbReference>
<dbReference type="EMBL" id="JARVKF010000407">
    <property type="protein sequence ID" value="KAK9416334.1"/>
    <property type="molecule type" value="Genomic_DNA"/>
</dbReference>
<evidence type="ECO:0000256" key="4">
    <source>
        <dbReference type="ARBA" id="ARBA00022801"/>
    </source>
</evidence>
<evidence type="ECO:0000256" key="5">
    <source>
        <dbReference type="ARBA" id="ARBA00023180"/>
    </source>
</evidence>
<feature type="domain" description="PA14" evidence="11">
    <location>
        <begin position="335"/>
        <end position="497"/>
    </location>
</feature>
<evidence type="ECO:0000256" key="2">
    <source>
        <dbReference type="ARBA" id="ARBA00004987"/>
    </source>
</evidence>
<dbReference type="Gene3D" id="3.40.50.1700">
    <property type="entry name" value="Glycoside hydrolase family 3 C-terminal domain"/>
    <property type="match status" value="1"/>
</dbReference>
<dbReference type="SMART" id="SM00758">
    <property type="entry name" value="PA14"/>
    <property type="match status" value="1"/>
</dbReference>
<evidence type="ECO:0000256" key="7">
    <source>
        <dbReference type="ARBA" id="ARBA00023295"/>
    </source>
</evidence>
<evidence type="ECO:0000313" key="13">
    <source>
        <dbReference type="Proteomes" id="UP001408356"/>
    </source>
</evidence>
<keyword evidence="7 9" id="KW-0326">Glycosidase</keyword>
<dbReference type="InterPro" id="IPR036962">
    <property type="entry name" value="Glyco_hydro_3_N_sf"/>
</dbReference>
<evidence type="ECO:0000256" key="8">
    <source>
        <dbReference type="ARBA" id="ARBA00023326"/>
    </source>
</evidence>
<dbReference type="InterPro" id="IPR001764">
    <property type="entry name" value="Glyco_hydro_3_N"/>
</dbReference>
<dbReference type="EC" id="3.2.1.21" evidence="9"/>
<dbReference type="InterPro" id="IPR002772">
    <property type="entry name" value="Glyco_hydro_3_C"/>
</dbReference>
<dbReference type="PROSITE" id="PS51820">
    <property type="entry name" value="PA14"/>
    <property type="match status" value="1"/>
</dbReference>
<keyword evidence="4 9" id="KW-0378">Hydrolase</keyword>
<name>A0ABR2UP94_9PEZI</name>
<dbReference type="SMART" id="SM01217">
    <property type="entry name" value="Fn3_like"/>
    <property type="match status" value="1"/>
</dbReference>
<dbReference type="Gene3D" id="2.60.40.10">
    <property type="entry name" value="Immunoglobulins"/>
    <property type="match status" value="1"/>
</dbReference>
<dbReference type="InterPro" id="IPR029058">
    <property type="entry name" value="AB_hydrolase_fold"/>
</dbReference>
<dbReference type="InterPro" id="IPR013783">
    <property type="entry name" value="Ig-like_fold"/>
</dbReference>
<evidence type="ECO:0000256" key="9">
    <source>
        <dbReference type="RuleBase" id="RU361161"/>
    </source>
</evidence>
<dbReference type="InterPro" id="IPR026891">
    <property type="entry name" value="Fn3-like"/>
</dbReference>
<dbReference type="Pfam" id="PF14310">
    <property type="entry name" value="Fn3-like"/>
    <property type="match status" value="1"/>
</dbReference>
<evidence type="ECO:0000256" key="1">
    <source>
        <dbReference type="ARBA" id="ARBA00000448"/>
    </source>
</evidence>
<dbReference type="InterPro" id="IPR011658">
    <property type="entry name" value="PA14_dom"/>
</dbReference>
<organism evidence="12 13">
    <name type="scientific">Seiridium unicorne</name>
    <dbReference type="NCBI Taxonomy" id="138068"/>
    <lineage>
        <taxon>Eukaryota</taxon>
        <taxon>Fungi</taxon>
        <taxon>Dikarya</taxon>
        <taxon>Ascomycota</taxon>
        <taxon>Pezizomycotina</taxon>
        <taxon>Sordariomycetes</taxon>
        <taxon>Xylariomycetidae</taxon>
        <taxon>Amphisphaeriales</taxon>
        <taxon>Sporocadaceae</taxon>
        <taxon>Seiridium</taxon>
    </lineage>
</organism>
<dbReference type="Proteomes" id="UP001408356">
    <property type="component" value="Unassembled WGS sequence"/>
</dbReference>
<dbReference type="Gene3D" id="2.60.120.260">
    <property type="entry name" value="Galactose-binding domain-like"/>
    <property type="match status" value="1"/>
</dbReference>
<dbReference type="SUPFAM" id="SSF51445">
    <property type="entry name" value="(Trans)glycosidases"/>
    <property type="match status" value="1"/>
</dbReference>
<proteinExistence type="inferred from homology"/>
<keyword evidence="8 9" id="KW-0624">Polysaccharide degradation</keyword>
<keyword evidence="6 9" id="KW-0119">Carbohydrate metabolism</keyword>
<evidence type="ECO:0000256" key="3">
    <source>
        <dbReference type="ARBA" id="ARBA00005336"/>
    </source>
</evidence>